<gene>
    <name evidence="2" type="ORF">AAE3_LOCUS10457</name>
</gene>
<keyword evidence="3" id="KW-1185">Reference proteome</keyword>
<protein>
    <submittedName>
        <fullName evidence="2">Uncharacterized protein</fullName>
    </submittedName>
</protein>
<comment type="caution">
    <text evidence="2">The sequence shown here is derived from an EMBL/GenBank/DDBJ whole genome shotgun (WGS) entry which is preliminary data.</text>
</comment>
<feature type="region of interest" description="Disordered" evidence="1">
    <location>
        <begin position="9"/>
        <end position="39"/>
    </location>
</feature>
<evidence type="ECO:0000313" key="2">
    <source>
        <dbReference type="EMBL" id="CAA7268295.1"/>
    </source>
</evidence>
<feature type="compositionally biased region" description="Polar residues" evidence="1">
    <location>
        <begin position="104"/>
        <end position="113"/>
    </location>
</feature>
<accession>A0A8S0W352</accession>
<dbReference type="Proteomes" id="UP000467700">
    <property type="component" value="Unassembled WGS sequence"/>
</dbReference>
<feature type="compositionally biased region" description="Basic and acidic residues" evidence="1">
    <location>
        <begin position="114"/>
        <end position="126"/>
    </location>
</feature>
<dbReference type="EMBL" id="CACVBS010000067">
    <property type="protein sequence ID" value="CAA7268295.1"/>
    <property type="molecule type" value="Genomic_DNA"/>
</dbReference>
<reference evidence="2 3" key="1">
    <citation type="submission" date="2020-01" db="EMBL/GenBank/DDBJ databases">
        <authorList>
            <person name="Gupta K D."/>
        </authorList>
    </citation>
    <scope>NUCLEOTIDE SEQUENCE [LARGE SCALE GENOMIC DNA]</scope>
</reference>
<name>A0A8S0W352_CYCAE</name>
<evidence type="ECO:0000313" key="3">
    <source>
        <dbReference type="Proteomes" id="UP000467700"/>
    </source>
</evidence>
<feature type="region of interest" description="Disordered" evidence="1">
    <location>
        <begin position="100"/>
        <end position="126"/>
    </location>
</feature>
<organism evidence="2 3">
    <name type="scientific">Cyclocybe aegerita</name>
    <name type="common">Black poplar mushroom</name>
    <name type="synonym">Agrocybe aegerita</name>
    <dbReference type="NCBI Taxonomy" id="1973307"/>
    <lineage>
        <taxon>Eukaryota</taxon>
        <taxon>Fungi</taxon>
        <taxon>Dikarya</taxon>
        <taxon>Basidiomycota</taxon>
        <taxon>Agaricomycotina</taxon>
        <taxon>Agaricomycetes</taxon>
        <taxon>Agaricomycetidae</taxon>
        <taxon>Agaricales</taxon>
        <taxon>Agaricineae</taxon>
        <taxon>Bolbitiaceae</taxon>
        <taxon>Cyclocybe</taxon>
    </lineage>
</organism>
<dbReference type="AlphaFoldDB" id="A0A8S0W352"/>
<evidence type="ECO:0000256" key="1">
    <source>
        <dbReference type="SAM" id="MobiDB-lite"/>
    </source>
</evidence>
<sequence length="126" mass="14336">MFIDDFAYNNQVRHPEHELDGATAPEPPETPLQRTFSPLPSLLTSTPHISFLPVTQAYYTPTSAHLWAPYEPYPYLYSSSGPSILQTLYYLLTQAPTQAPPYVESSNKHLQNQRGKEKKDTLKVEK</sequence>
<proteinExistence type="predicted"/>